<accession>L2F7T0</accession>
<evidence type="ECO:0000259" key="2">
    <source>
        <dbReference type="Pfam" id="PF01464"/>
    </source>
</evidence>
<comment type="caution">
    <text evidence="3">The sequence shown here is derived from an EMBL/GenBank/DDBJ whole genome shotgun (WGS) entry which is preliminary data.</text>
</comment>
<dbReference type="EMBL" id="ANIN01000001">
    <property type="protein sequence ID" value="ELA08841.1"/>
    <property type="molecule type" value="Genomic_DNA"/>
</dbReference>
<evidence type="ECO:0000256" key="1">
    <source>
        <dbReference type="ARBA" id="ARBA00007734"/>
    </source>
</evidence>
<dbReference type="STRING" id="1230338.MOMA_00475"/>
<dbReference type="PATRIC" id="fig|1230338.3.peg.94"/>
<dbReference type="PROSITE" id="PS00922">
    <property type="entry name" value="TRANSGLYCOSYLASE"/>
    <property type="match status" value="1"/>
</dbReference>
<dbReference type="PANTHER" id="PTHR37423">
    <property type="entry name" value="SOLUBLE LYTIC MUREIN TRANSGLYCOSYLASE-RELATED"/>
    <property type="match status" value="1"/>
</dbReference>
<keyword evidence="4" id="KW-1185">Reference proteome</keyword>
<protein>
    <submittedName>
        <fullName evidence="3">Lytic transglycosylase subunit</fullName>
    </submittedName>
</protein>
<dbReference type="Gene3D" id="1.10.530.10">
    <property type="match status" value="1"/>
</dbReference>
<dbReference type="SUPFAM" id="SSF53850">
    <property type="entry name" value="Periplasmic binding protein-like II"/>
    <property type="match status" value="1"/>
</dbReference>
<dbReference type="PANTHER" id="PTHR37423:SF2">
    <property type="entry name" value="MEMBRANE-BOUND LYTIC MUREIN TRANSGLYCOSYLASE C"/>
    <property type="match status" value="1"/>
</dbReference>
<dbReference type="OrthoDB" id="9815002at2"/>
<comment type="similarity">
    <text evidence="1">Belongs to the transglycosylase Slt family.</text>
</comment>
<sequence length="452" mass="50512">MQPIFIDQIDRLSLKRTSSISLTTLNLKQHQFILTTSQIGNNRLANTTKPKNTFHKFFKIKSWLKLFGVLSFVLPLGYFMTSNAGSLDKALFTPVHSETNASINNDLEQIIVNDTLTVATSNDSSLYFGEDGYEHGFGVDVMRGYTDKLGVTLNTIVAANDSDALNLVKTGQADVALTTAYPSNFDKISKTDTQTAQFNHIHLSCGQDYLSSHGLNQQISLQVPSSSTKLSKSANEFLCDSNVISTNQRLAEFYTQNVFDNDYSEQKFAKVMQTNLPNYKTAFQNNAKKHDLDWELLVAMGYQESQLNPLAISPTGVRGLMMLTNDTADAMGVTDRINPNQSIHGGAKYFNQIQQMFGDIPGSDRIWFALASYNMGPQAVKNIQANLNQQGKNGNSWAQVYRYMAEHRNSNRRYVQCMHYVTNIRGFLETLKLGNPNSANDSFNDNLMVKVS</sequence>
<organism evidence="3 4">
    <name type="scientific">Moraxella macacae 0408225</name>
    <dbReference type="NCBI Taxonomy" id="1230338"/>
    <lineage>
        <taxon>Bacteria</taxon>
        <taxon>Pseudomonadati</taxon>
        <taxon>Pseudomonadota</taxon>
        <taxon>Gammaproteobacteria</taxon>
        <taxon>Moraxellales</taxon>
        <taxon>Moraxellaceae</taxon>
        <taxon>Moraxella</taxon>
    </lineage>
</organism>
<dbReference type="eggNOG" id="COG4623">
    <property type="taxonomic scope" value="Bacteria"/>
</dbReference>
<dbReference type="InterPro" id="IPR008258">
    <property type="entry name" value="Transglycosylase_SLT_dom_1"/>
</dbReference>
<dbReference type="InterPro" id="IPR023346">
    <property type="entry name" value="Lysozyme-like_dom_sf"/>
</dbReference>
<dbReference type="Pfam" id="PF01464">
    <property type="entry name" value="SLT"/>
    <property type="match status" value="1"/>
</dbReference>
<dbReference type="Proteomes" id="UP000023795">
    <property type="component" value="Unassembled WGS sequence"/>
</dbReference>
<dbReference type="GO" id="GO:0000270">
    <property type="term" value="P:peptidoglycan metabolic process"/>
    <property type="evidence" value="ECO:0007669"/>
    <property type="project" value="InterPro"/>
</dbReference>
<evidence type="ECO:0000313" key="3">
    <source>
        <dbReference type="EMBL" id="ELA08841.1"/>
    </source>
</evidence>
<dbReference type="GO" id="GO:0008933">
    <property type="term" value="F:peptidoglycan lytic transglycosylase activity"/>
    <property type="evidence" value="ECO:0007669"/>
    <property type="project" value="InterPro"/>
</dbReference>
<dbReference type="AlphaFoldDB" id="L2F7T0"/>
<dbReference type="InterPro" id="IPR000189">
    <property type="entry name" value="Transglyc_AS"/>
</dbReference>
<proteinExistence type="inferred from homology"/>
<dbReference type="SUPFAM" id="SSF53955">
    <property type="entry name" value="Lysozyme-like"/>
    <property type="match status" value="1"/>
</dbReference>
<dbReference type="CDD" id="cd13403">
    <property type="entry name" value="MLTF-like"/>
    <property type="match status" value="1"/>
</dbReference>
<dbReference type="GO" id="GO:0016020">
    <property type="term" value="C:membrane"/>
    <property type="evidence" value="ECO:0007669"/>
    <property type="project" value="InterPro"/>
</dbReference>
<gene>
    <name evidence="3" type="ORF">MOMA_00475</name>
</gene>
<feature type="domain" description="Transglycosylase SLT" evidence="2">
    <location>
        <begin position="283"/>
        <end position="392"/>
    </location>
</feature>
<dbReference type="Gene3D" id="3.40.190.10">
    <property type="entry name" value="Periplasmic binding protein-like II"/>
    <property type="match status" value="1"/>
</dbReference>
<evidence type="ECO:0000313" key="4">
    <source>
        <dbReference type="Proteomes" id="UP000023795"/>
    </source>
</evidence>
<reference evidence="3 4" key="1">
    <citation type="journal article" date="2013" name="Genome Announc.">
        <title>Genome Sequence of Moraxella macacae 0408225, a Novel Bacterial Species Isolated from a Cynomolgus Macaque with Epistaxis.</title>
        <authorList>
            <person name="Ladner J.T."/>
            <person name="Whitehouse C.A."/>
            <person name="Koroleva G.I."/>
            <person name="Palacios G.F."/>
        </authorList>
    </citation>
    <scope>NUCLEOTIDE SEQUENCE [LARGE SCALE GENOMIC DNA]</scope>
    <source>
        <strain evidence="3 4">0408225</strain>
    </source>
</reference>
<name>L2F7T0_9GAMM</name>